<accession>A0A9P3GPH3</accession>
<name>A0A9P3GPH3_9APHY</name>
<evidence type="ECO:0000313" key="3">
    <source>
        <dbReference type="Proteomes" id="UP000703269"/>
    </source>
</evidence>
<dbReference type="AlphaFoldDB" id="A0A9P3GPH3"/>
<protein>
    <submittedName>
        <fullName evidence="2">Uncharacterized protein</fullName>
    </submittedName>
</protein>
<feature type="region of interest" description="Disordered" evidence="1">
    <location>
        <begin position="137"/>
        <end position="158"/>
    </location>
</feature>
<reference evidence="2 3" key="1">
    <citation type="submission" date="2021-08" db="EMBL/GenBank/DDBJ databases">
        <title>Draft Genome Sequence of Phanerochaete sordida strain YK-624.</title>
        <authorList>
            <person name="Mori T."/>
            <person name="Dohra H."/>
            <person name="Suzuki T."/>
            <person name="Kawagishi H."/>
            <person name="Hirai H."/>
        </authorList>
    </citation>
    <scope>NUCLEOTIDE SEQUENCE [LARGE SCALE GENOMIC DNA]</scope>
    <source>
        <strain evidence="2 3">YK-624</strain>
    </source>
</reference>
<feature type="region of interest" description="Disordered" evidence="1">
    <location>
        <begin position="92"/>
        <end position="115"/>
    </location>
</feature>
<keyword evidence="3" id="KW-1185">Reference proteome</keyword>
<sequence>MMIHTPVTDALPVGSAMLPTMCPTPTPTAIAAPAVAFRAAILSVATKCASSPREIPSPPSHGRPACCVYGPDTSQTVTMRFEDRSQSMVCPRAATPAPSGGSSQHLGAAHQGRHARWTMGAPARYSETGRRTALRSVDGAAIGKLSSTSRGQRSQRRRFDARHRDICWAIARGLCVA</sequence>
<proteinExistence type="predicted"/>
<dbReference type="EMBL" id="BPQB01000106">
    <property type="protein sequence ID" value="GJE99332.1"/>
    <property type="molecule type" value="Genomic_DNA"/>
</dbReference>
<comment type="caution">
    <text evidence="2">The sequence shown here is derived from an EMBL/GenBank/DDBJ whole genome shotgun (WGS) entry which is preliminary data.</text>
</comment>
<gene>
    <name evidence="2" type="ORF">PsYK624_155860</name>
</gene>
<organism evidence="2 3">
    <name type="scientific">Phanerochaete sordida</name>
    <dbReference type="NCBI Taxonomy" id="48140"/>
    <lineage>
        <taxon>Eukaryota</taxon>
        <taxon>Fungi</taxon>
        <taxon>Dikarya</taxon>
        <taxon>Basidiomycota</taxon>
        <taxon>Agaricomycotina</taxon>
        <taxon>Agaricomycetes</taxon>
        <taxon>Polyporales</taxon>
        <taxon>Phanerochaetaceae</taxon>
        <taxon>Phanerochaete</taxon>
    </lineage>
</organism>
<dbReference type="Proteomes" id="UP000703269">
    <property type="component" value="Unassembled WGS sequence"/>
</dbReference>
<evidence type="ECO:0000256" key="1">
    <source>
        <dbReference type="SAM" id="MobiDB-lite"/>
    </source>
</evidence>
<evidence type="ECO:0000313" key="2">
    <source>
        <dbReference type="EMBL" id="GJE99332.1"/>
    </source>
</evidence>